<dbReference type="Gene3D" id="3.90.1150.10">
    <property type="entry name" value="Aspartate Aminotransferase, domain 1"/>
    <property type="match status" value="1"/>
</dbReference>
<name>A0A382Q5Z4_9ZZZZ</name>
<dbReference type="AlphaFoldDB" id="A0A382Q5Z4"/>
<dbReference type="InterPro" id="IPR000192">
    <property type="entry name" value="Aminotrans_V_dom"/>
</dbReference>
<evidence type="ECO:0000313" key="3">
    <source>
        <dbReference type="EMBL" id="SVC80846.1"/>
    </source>
</evidence>
<organism evidence="3">
    <name type="scientific">marine metagenome</name>
    <dbReference type="NCBI Taxonomy" id="408172"/>
    <lineage>
        <taxon>unclassified sequences</taxon>
        <taxon>metagenomes</taxon>
        <taxon>ecological metagenomes</taxon>
    </lineage>
</organism>
<dbReference type="Gene3D" id="3.40.640.10">
    <property type="entry name" value="Type I PLP-dependent aspartate aminotransferase-like (Major domain)"/>
    <property type="match status" value="1"/>
</dbReference>
<dbReference type="SUPFAM" id="SSF53383">
    <property type="entry name" value="PLP-dependent transferases"/>
    <property type="match status" value="1"/>
</dbReference>
<evidence type="ECO:0000259" key="2">
    <source>
        <dbReference type="Pfam" id="PF00266"/>
    </source>
</evidence>
<accession>A0A382Q5Z4</accession>
<keyword evidence="1" id="KW-0663">Pyridoxal phosphate</keyword>
<dbReference type="InterPro" id="IPR015421">
    <property type="entry name" value="PyrdxlP-dep_Trfase_major"/>
</dbReference>
<dbReference type="Pfam" id="PF00266">
    <property type="entry name" value="Aminotran_5"/>
    <property type="match status" value="1"/>
</dbReference>
<protein>
    <recommendedName>
        <fullName evidence="2">Aminotransferase class V domain-containing protein</fullName>
    </recommendedName>
</protein>
<feature type="non-terminal residue" evidence="3">
    <location>
        <position position="1"/>
    </location>
</feature>
<feature type="domain" description="Aminotransferase class V" evidence="2">
    <location>
        <begin position="24"/>
        <end position="113"/>
    </location>
</feature>
<dbReference type="InterPro" id="IPR015424">
    <property type="entry name" value="PyrdxlP-dep_Trfase"/>
</dbReference>
<proteinExistence type="predicted"/>
<dbReference type="PANTHER" id="PTHR43586">
    <property type="entry name" value="CYSTEINE DESULFURASE"/>
    <property type="match status" value="1"/>
</dbReference>
<gene>
    <name evidence="3" type="ORF">METZ01_LOCUS333700</name>
</gene>
<dbReference type="InterPro" id="IPR015422">
    <property type="entry name" value="PyrdxlP-dep_Trfase_small"/>
</dbReference>
<dbReference type="PANTHER" id="PTHR43586:SF8">
    <property type="entry name" value="CYSTEINE DESULFURASE 1, CHLOROPLASTIC"/>
    <property type="match status" value="1"/>
</dbReference>
<dbReference type="EMBL" id="UINC01112130">
    <property type="protein sequence ID" value="SVC80846.1"/>
    <property type="molecule type" value="Genomic_DNA"/>
</dbReference>
<reference evidence="3" key="1">
    <citation type="submission" date="2018-05" db="EMBL/GenBank/DDBJ databases">
        <authorList>
            <person name="Lanie J.A."/>
            <person name="Ng W.-L."/>
            <person name="Kazmierczak K.M."/>
            <person name="Andrzejewski T.M."/>
            <person name="Davidsen T.M."/>
            <person name="Wayne K.J."/>
            <person name="Tettelin H."/>
            <person name="Glass J.I."/>
            <person name="Rusch D."/>
            <person name="Podicherti R."/>
            <person name="Tsui H.-C.T."/>
            <person name="Winkler M.E."/>
        </authorList>
    </citation>
    <scope>NUCLEOTIDE SEQUENCE</scope>
</reference>
<sequence length="113" mass="13032">MFDVEKIRDDFPILSKKVYGNPLVYLDNAATSQKPRQVIDSLVDYYENYNANVHRGVHTLSMEATDRFEEAREKVARFINAESSDLVMWTRNASESLNLIAYSWGEDNVHEGD</sequence>
<feature type="non-terminal residue" evidence="3">
    <location>
        <position position="113"/>
    </location>
</feature>
<evidence type="ECO:0000256" key="1">
    <source>
        <dbReference type="ARBA" id="ARBA00022898"/>
    </source>
</evidence>